<dbReference type="STRING" id="9796.ENSECAP00000016152"/>
<keyword evidence="2" id="KW-0677">Repeat</keyword>
<dbReference type="SMART" id="SM00239">
    <property type="entry name" value="C2"/>
    <property type="match status" value="2"/>
</dbReference>
<dbReference type="PRINTS" id="PR00399">
    <property type="entry name" value="SYNAPTOTAGMN"/>
</dbReference>
<dbReference type="PRINTS" id="PR00360">
    <property type="entry name" value="C2DOMAIN"/>
</dbReference>
<dbReference type="GeneTree" id="ENSGT00940000159141"/>
<dbReference type="InterPro" id="IPR035892">
    <property type="entry name" value="C2_domain_sf"/>
</dbReference>
<dbReference type="AlphaFoldDB" id="F7A542"/>
<organism evidence="6 7">
    <name type="scientific">Equus caballus</name>
    <name type="common">Horse</name>
    <dbReference type="NCBI Taxonomy" id="9796"/>
    <lineage>
        <taxon>Eukaryota</taxon>
        <taxon>Metazoa</taxon>
        <taxon>Chordata</taxon>
        <taxon>Craniata</taxon>
        <taxon>Vertebrata</taxon>
        <taxon>Euteleostomi</taxon>
        <taxon>Mammalia</taxon>
        <taxon>Eutheria</taxon>
        <taxon>Laurasiatheria</taxon>
        <taxon>Perissodactyla</taxon>
        <taxon>Equidae</taxon>
        <taxon>Equus</taxon>
    </lineage>
</organism>
<evidence type="ECO:0000256" key="3">
    <source>
        <dbReference type="ARBA" id="ARBA00022837"/>
    </source>
</evidence>
<evidence type="ECO:0000256" key="2">
    <source>
        <dbReference type="ARBA" id="ARBA00022737"/>
    </source>
</evidence>
<dbReference type="CDD" id="cd08384">
    <property type="entry name" value="C2B_Rabphilin_Doc2"/>
    <property type="match status" value="1"/>
</dbReference>
<evidence type="ECO:0000313" key="7">
    <source>
        <dbReference type="Proteomes" id="UP000002281"/>
    </source>
</evidence>
<name>F7A542_HORSE</name>
<dbReference type="PANTHER" id="PTHR45729:SF1">
    <property type="entry name" value="DOUBLE C2-LIKE DOMAIN-CONTAINING PROTEIN ALPHA"/>
    <property type="match status" value="1"/>
</dbReference>
<dbReference type="Proteomes" id="UP000002281">
    <property type="component" value="Chromosome 13"/>
</dbReference>
<gene>
    <name evidence="6 8" type="primary">DOC2A</name>
</gene>
<keyword evidence="3" id="KW-0106">Calcium</keyword>
<dbReference type="GO" id="GO:0045956">
    <property type="term" value="P:positive regulation of calcium ion-dependent exocytosis"/>
    <property type="evidence" value="ECO:0000318"/>
    <property type="project" value="GO_Central"/>
</dbReference>
<dbReference type="SUPFAM" id="SSF49562">
    <property type="entry name" value="C2 domain (Calcium/lipid-binding domain, CaLB)"/>
    <property type="match status" value="2"/>
</dbReference>
<dbReference type="Gene3D" id="2.60.40.150">
    <property type="entry name" value="C2 domain"/>
    <property type="match status" value="2"/>
</dbReference>
<dbReference type="GO" id="GO:0046872">
    <property type="term" value="F:metal ion binding"/>
    <property type="evidence" value="ECO:0007669"/>
    <property type="project" value="UniProtKB-KW"/>
</dbReference>
<proteinExistence type="predicted"/>
<dbReference type="InterPro" id="IPR043566">
    <property type="entry name" value="Rabphilin/DOC2/Noc2"/>
</dbReference>
<keyword evidence="1" id="KW-0479">Metal-binding</keyword>
<dbReference type="PaxDb" id="9796-ENSECAP00000016152"/>
<evidence type="ECO:0000259" key="5">
    <source>
        <dbReference type="PROSITE" id="PS50004"/>
    </source>
</evidence>
<dbReference type="InterPro" id="IPR001565">
    <property type="entry name" value="Synaptotagmin"/>
</dbReference>
<feature type="region of interest" description="Disordered" evidence="4">
    <location>
        <begin position="31"/>
        <end position="57"/>
    </location>
</feature>
<reference evidence="6" key="2">
    <citation type="submission" date="2025-08" db="UniProtKB">
        <authorList>
            <consortium name="Ensembl"/>
        </authorList>
    </citation>
    <scope>IDENTIFICATION</scope>
    <source>
        <strain evidence="6">Thoroughbred</strain>
    </source>
</reference>
<dbReference type="InterPro" id="IPR047022">
    <property type="entry name" value="Rabphilin_Doc2_C2A"/>
</dbReference>
<dbReference type="GO" id="GO:0098850">
    <property type="term" value="C:extrinsic component of synaptic vesicle membrane"/>
    <property type="evidence" value="ECO:0000318"/>
    <property type="project" value="GO_Central"/>
</dbReference>
<evidence type="ECO:0000256" key="1">
    <source>
        <dbReference type="ARBA" id="ARBA00022723"/>
    </source>
</evidence>
<dbReference type="GO" id="GO:0061669">
    <property type="term" value="P:spontaneous neurotransmitter secretion"/>
    <property type="evidence" value="ECO:0007669"/>
    <property type="project" value="Ensembl"/>
</dbReference>
<dbReference type="HOGENOM" id="CLU_023008_3_0_1"/>
<evidence type="ECO:0000256" key="4">
    <source>
        <dbReference type="SAM" id="MobiDB-lite"/>
    </source>
</evidence>
<dbReference type="PROSITE" id="PS50004">
    <property type="entry name" value="C2"/>
    <property type="match status" value="2"/>
</dbReference>
<reference evidence="6" key="3">
    <citation type="submission" date="2025-09" db="UniProtKB">
        <authorList>
            <consortium name="Ensembl"/>
        </authorList>
    </citation>
    <scope>IDENTIFICATION</scope>
    <source>
        <strain evidence="6">Thoroughbred</strain>
    </source>
</reference>
<dbReference type="GO" id="GO:0099502">
    <property type="term" value="P:calcium-dependent activation of synaptic vesicle fusion"/>
    <property type="evidence" value="ECO:0000318"/>
    <property type="project" value="GO_Central"/>
</dbReference>
<dbReference type="VGNC" id="VGNC:17262">
    <property type="gene designation" value="DOC2A"/>
</dbReference>
<sequence>MSPYLQKHLKLNGSQMKLSILLHRTCSSFLSQTPRSSRWPPSESPAAATQAAPPVPPVLGHLLEAQRQGCCMRGRRGDRMTINIQEHMAINVCPGPIRPIRQISDYFPRRGPGPEGGGKGSGEAPAHLAPLALAPPAALLGATTPEDGAEVDSYDSDDTTALGTLEFDLLYDQASCTLHCSILRAKGLKPMDFNGLADPYVKLHLLPGACKANKLKTKTQRNTLNPVWNEDLTYSGITDDDITHKVLRISVCDEDKLSHNEFIGEIRVPLRRLKPSQKKHFNICLERQVPLASPSSMSAALRGISCYLRELEQAEQGPGLLEERGRILLSLSYSSQRQGLLVGIVRCAHLAAMDVNGYSDPYVKTYLRPDVDKKSKHKTCVKKKTLNPEFNEEFFYEMELSALATKTLEVTVWDYDIGKSNDFIGGVSLGPGTRGEAQKHWSECLQQPDTALERWHTLTSELPAAAGALPSACVRQ</sequence>
<dbReference type="FunCoup" id="F7A542">
    <property type="interactions" value="334"/>
</dbReference>
<feature type="domain" description="C2" evidence="5">
    <location>
        <begin position="161"/>
        <end position="283"/>
    </location>
</feature>
<feature type="domain" description="C2" evidence="5">
    <location>
        <begin position="323"/>
        <end position="456"/>
    </location>
</feature>
<protein>
    <submittedName>
        <fullName evidence="6">Double C2 domain alpha</fullName>
    </submittedName>
</protein>
<accession>F7A542</accession>
<dbReference type="GO" id="GO:0045202">
    <property type="term" value="C:synapse"/>
    <property type="evidence" value="ECO:0000318"/>
    <property type="project" value="GO_Central"/>
</dbReference>
<dbReference type="CDD" id="cd04035">
    <property type="entry name" value="C2A_Rabphilin_Doc2"/>
    <property type="match status" value="1"/>
</dbReference>
<dbReference type="Bgee" id="ENSECAG00000018403">
    <property type="expression patterns" value="Expressed in prefrontal cortex and 23 other cell types or tissues"/>
</dbReference>
<dbReference type="Pfam" id="PF00168">
    <property type="entry name" value="C2"/>
    <property type="match status" value="2"/>
</dbReference>
<dbReference type="FunFam" id="2.60.40.150:FF:000032">
    <property type="entry name" value="Double c2-like domain-containing"/>
    <property type="match status" value="1"/>
</dbReference>
<reference evidence="6 7" key="1">
    <citation type="journal article" date="2009" name="Science">
        <title>Genome sequence, comparative analysis, and population genetics of the domestic horse.</title>
        <authorList>
            <consortium name="Broad Institute Genome Sequencing Platform"/>
            <consortium name="Broad Institute Whole Genome Assembly Team"/>
            <person name="Wade C.M."/>
            <person name="Giulotto E."/>
            <person name="Sigurdsson S."/>
            <person name="Zoli M."/>
            <person name="Gnerre S."/>
            <person name="Imsland F."/>
            <person name="Lear T.L."/>
            <person name="Adelson D.L."/>
            <person name="Bailey E."/>
            <person name="Bellone R.R."/>
            <person name="Bloecker H."/>
            <person name="Distl O."/>
            <person name="Edgar R.C."/>
            <person name="Garber M."/>
            <person name="Leeb T."/>
            <person name="Mauceli E."/>
            <person name="MacLeod J.N."/>
            <person name="Penedo M.C.T."/>
            <person name="Raison J.M."/>
            <person name="Sharpe T."/>
            <person name="Vogel J."/>
            <person name="Andersson L."/>
            <person name="Antczak D.F."/>
            <person name="Biagi T."/>
            <person name="Binns M.M."/>
            <person name="Chowdhary B.P."/>
            <person name="Coleman S.J."/>
            <person name="Della Valle G."/>
            <person name="Fryc S."/>
            <person name="Guerin G."/>
            <person name="Hasegawa T."/>
            <person name="Hill E.W."/>
            <person name="Jurka J."/>
            <person name="Kiialainen A."/>
            <person name="Lindgren G."/>
            <person name="Liu J."/>
            <person name="Magnani E."/>
            <person name="Mickelson J.R."/>
            <person name="Murray J."/>
            <person name="Nergadze S.G."/>
            <person name="Onofrio R."/>
            <person name="Pedroni S."/>
            <person name="Piras M.F."/>
            <person name="Raudsepp T."/>
            <person name="Rocchi M."/>
            <person name="Roeed K.H."/>
            <person name="Ryder O.A."/>
            <person name="Searle S."/>
            <person name="Skow L."/>
            <person name="Swinburne J.E."/>
            <person name="Syvaenen A.C."/>
            <person name="Tozaki T."/>
            <person name="Valberg S.J."/>
            <person name="Vaudin M."/>
            <person name="White J.R."/>
            <person name="Zody M.C."/>
            <person name="Lander E.S."/>
            <person name="Lindblad-Toh K."/>
        </authorList>
    </citation>
    <scope>NUCLEOTIDE SEQUENCE [LARGE SCALE GENOMIC DNA]</scope>
    <source>
        <strain evidence="6 7">Thoroughbred</strain>
    </source>
</reference>
<feature type="compositionally biased region" description="Low complexity" evidence="4">
    <location>
        <begin position="34"/>
        <end position="52"/>
    </location>
</feature>
<evidence type="ECO:0000313" key="8">
    <source>
        <dbReference type="VGNC" id="VGNC:17262"/>
    </source>
</evidence>
<keyword evidence="7" id="KW-1185">Reference proteome</keyword>
<evidence type="ECO:0000313" key="6">
    <source>
        <dbReference type="Ensembl" id="ENSECAP00000016152.4"/>
    </source>
</evidence>
<dbReference type="FunFam" id="2.60.40.150:FF:000023">
    <property type="entry name" value="Double C2-like domain-containing protein"/>
    <property type="match status" value="1"/>
</dbReference>
<dbReference type="Ensembl" id="ENSECAT00000019714.4">
    <property type="protein sequence ID" value="ENSECAP00000016152.4"/>
    <property type="gene ID" value="ENSECAG00000018403.4"/>
</dbReference>
<dbReference type="InParanoid" id="F7A542"/>
<dbReference type="PANTHER" id="PTHR45729">
    <property type="entry name" value="RABPHILIN, ISOFORM A"/>
    <property type="match status" value="1"/>
</dbReference>
<dbReference type="InterPro" id="IPR000008">
    <property type="entry name" value="C2_dom"/>
</dbReference>